<reference evidence="2 3" key="1">
    <citation type="submission" date="2019-01" db="EMBL/GenBank/DDBJ databases">
        <authorList>
            <person name="Brito A."/>
        </authorList>
    </citation>
    <scope>NUCLEOTIDE SEQUENCE [LARGE SCALE GENOMIC DNA]</scope>
    <source>
        <strain evidence="2">1</strain>
    </source>
</reference>
<dbReference type="Proteomes" id="UP000320055">
    <property type="component" value="Unassembled WGS sequence"/>
</dbReference>
<keyword evidence="1" id="KW-1133">Transmembrane helix</keyword>
<feature type="transmembrane region" description="Helical" evidence="1">
    <location>
        <begin position="12"/>
        <end position="31"/>
    </location>
</feature>
<organism evidence="2 3">
    <name type="scientific">Hyella patelloides LEGE 07179</name>
    <dbReference type="NCBI Taxonomy" id="945734"/>
    <lineage>
        <taxon>Bacteria</taxon>
        <taxon>Bacillati</taxon>
        <taxon>Cyanobacteriota</taxon>
        <taxon>Cyanophyceae</taxon>
        <taxon>Pleurocapsales</taxon>
        <taxon>Hyellaceae</taxon>
        <taxon>Hyella</taxon>
    </lineage>
</organism>
<name>A0A563W434_9CYAN</name>
<accession>A0A563W434</accession>
<evidence type="ECO:0000256" key="1">
    <source>
        <dbReference type="SAM" id="Phobius"/>
    </source>
</evidence>
<sequence length="50" mass="5444">MEASVPKGVRASVEIALLIAYGLWLTANLLFSKPIIQKAIAIIYRISATK</sequence>
<evidence type="ECO:0000313" key="2">
    <source>
        <dbReference type="EMBL" id="VEP18448.1"/>
    </source>
</evidence>
<gene>
    <name evidence="2" type="ORF">H1P_80003</name>
</gene>
<dbReference type="RefSeq" id="WP_186375794.1">
    <property type="nucleotide sequence ID" value="NZ_LR213772.1"/>
</dbReference>
<keyword evidence="3" id="KW-1185">Reference proteome</keyword>
<keyword evidence="1" id="KW-0812">Transmembrane</keyword>
<dbReference type="AlphaFoldDB" id="A0A563W434"/>
<evidence type="ECO:0000313" key="3">
    <source>
        <dbReference type="Proteomes" id="UP000320055"/>
    </source>
</evidence>
<proteinExistence type="predicted"/>
<protein>
    <submittedName>
        <fullName evidence="2">Uncharacterized protein</fullName>
    </submittedName>
</protein>
<keyword evidence="1" id="KW-0472">Membrane</keyword>
<dbReference type="EMBL" id="CAACVJ010000687">
    <property type="protein sequence ID" value="VEP18448.1"/>
    <property type="molecule type" value="Genomic_DNA"/>
</dbReference>